<dbReference type="RefSeq" id="WP_066547269.1">
    <property type="nucleotide sequence ID" value="NZ_MASJ01000039.1"/>
</dbReference>
<protein>
    <submittedName>
        <fullName evidence="1">Uncharacterized protein</fullName>
    </submittedName>
</protein>
<name>A0A1C0Y6J3_9BACL</name>
<comment type="caution">
    <text evidence="1">The sequence shown here is derived from an EMBL/GenBank/DDBJ whole genome shotgun (WGS) entry which is preliminary data.</text>
</comment>
<accession>A0A1C0Y6J3</accession>
<dbReference type="AlphaFoldDB" id="A0A1C0Y6J3"/>
<dbReference type="Proteomes" id="UP000093199">
    <property type="component" value="Unassembled WGS sequence"/>
</dbReference>
<gene>
    <name evidence="1" type="ORF">A6M13_05245</name>
</gene>
<organism evidence="1 2">
    <name type="scientific">Caryophanon tenue</name>
    <dbReference type="NCBI Taxonomy" id="33978"/>
    <lineage>
        <taxon>Bacteria</taxon>
        <taxon>Bacillati</taxon>
        <taxon>Bacillota</taxon>
        <taxon>Bacilli</taxon>
        <taxon>Bacillales</taxon>
        <taxon>Caryophanaceae</taxon>
        <taxon>Caryophanon</taxon>
    </lineage>
</organism>
<reference evidence="1 2" key="1">
    <citation type="submission" date="2016-07" db="EMBL/GenBank/DDBJ databases">
        <title>Caryophanon tenue genome sequencing.</title>
        <authorList>
            <person name="Verma A."/>
            <person name="Pal Y."/>
            <person name="Krishnamurthi S."/>
        </authorList>
    </citation>
    <scope>NUCLEOTIDE SEQUENCE [LARGE SCALE GENOMIC DNA]</scope>
    <source>
        <strain evidence="1 2">DSM 14152</strain>
    </source>
</reference>
<sequence>MKKIIVIIVLALTLVFCIALYEKTMPPTLTIEAQRGHIEATQSSYCWASFFSASCVDMVEPSHMQVTSLSVQAGEIITLQFSEKPLSDTLTISQIDGGNVTTNTSFITPNMPGSYMYVVSGQWSRGSASYVFSLQVRA</sequence>
<evidence type="ECO:0000313" key="1">
    <source>
        <dbReference type="EMBL" id="OCS82807.1"/>
    </source>
</evidence>
<evidence type="ECO:0000313" key="2">
    <source>
        <dbReference type="Proteomes" id="UP000093199"/>
    </source>
</evidence>
<keyword evidence="2" id="KW-1185">Reference proteome</keyword>
<proteinExistence type="predicted"/>
<dbReference type="EMBL" id="MASJ01000039">
    <property type="protein sequence ID" value="OCS82807.1"/>
    <property type="molecule type" value="Genomic_DNA"/>
</dbReference>
<dbReference type="OrthoDB" id="1797983at2"/>